<organism evidence="3 4">
    <name type="scientific">Stomoxys calcitrans</name>
    <name type="common">Stable fly</name>
    <name type="synonym">Conops calcitrans</name>
    <dbReference type="NCBI Taxonomy" id="35570"/>
    <lineage>
        <taxon>Eukaryota</taxon>
        <taxon>Metazoa</taxon>
        <taxon>Ecdysozoa</taxon>
        <taxon>Arthropoda</taxon>
        <taxon>Hexapoda</taxon>
        <taxon>Insecta</taxon>
        <taxon>Pterygota</taxon>
        <taxon>Neoptera</taxon>
        <taxon>Endopterygota</taxon>
        <taxon>Diptera</taxon>
        <taxon>Brachycera</taxon>
        <taxon>Muscomorpha</taxon>
        <taxon>Muscoidea</taxon>
        <taxon>Muscidae</taxon>
        <taxon>Stomoxys</taxon>
    </lineage>
</organism>
<gene>
    <name evidence="3" type="primary">106088731</name>
</gene>
<keyword evidence="4" id="KW-1185">Reference proteome</keyword>
<feature type="region of interest" description="Disordered" evidence="1">
    <location>
        <begin position="574"/>
        <end position="602"/>
    </location>
</feature>
<protein>
    <recommendedName>
        <fullName evidence="5">Serine-rich adhesin for platelets</fullName>
    </recommendedName>
</protein>
<dbReference type="STRING" id="35570.A0A1I8NM51"/>
<proteinExistence type="predicted"/>
<feature type="compositionally biased region" description="Polar residues" evidence="1">
    <location>
        <begin position="466"/>
        <end position="482"/>
    </location>
</feature>
<feature type="compositionally biased region" description="Polar residues" evidence="1">
    <location>
        <begin position="241"/>
        <end position="251"/>
    </location>
</feature>
<keyword evidence="2" id="KW-0812">Transmembrane</keyword>
<dbReference type="OrthoDB" id="440385at2759"/>
<evidence type="ECO:0000256" key="2">
    <source>
        <dbReference type="SAM" id="Phobius"/>
    </source>
</evidence>
<feature type="compositionally biased region" description="Polar residues" evidence="1">
    <location>
        <begin position="926"/>
        <end position="948"/>
    </location>
</feature>
<feature type="region of interest" description="Disordered" evidence="1">
    <location>
        <begin position="706"/>
        <end position="766"/>
    </location>
</feature>
<dbReference type="EnsemblMetazoa" id="SCAU000218-RB">
    <property type="protein sequence ID" value="SCAU000218-PB"/>
    <property type="gene ID" value="SCAU000218"/>
</dbReference>
<feature type="region of interest" description="Disordered" evidence="1">
    <location>
        <begin position="209"/>
        <end position="251"/>
    </location>
</feature>
<name>A0A1I8NM51_STOCA</name>
<evidence type="ECO:0000256" key="1">
    <source>
        <dbReference type="SAM" id="MobiDB-lite"/>
    </source>
</evidence>
<sequence length="1051" mass="112977">MLQENGEEYQKERFLYILLMTVNVSIAFVIMLAACLCCKKKLPKNDLLGLEGMVKLKNPDEVIVMTQLNNSESHADLNNSTISQGDSEKRASTAAHRSLPDIPVAEANGDTGSELYETVADKMLMDAQNQNKSPVPSLKKQISVSQHSSISQADDVSSPYSRVKNSPHDYAKVRPTEHPYAQLNVPSTSHTTSAAVSANSIVDGVIVQQPQQQHHVSGTQLSNNNNGEIHQQRSSHHSDNSQHGNESGVSVGQQAEIPAASAIAGMISASQDLPYMTPPIANQHFSGDSQDSSKGYTSISVREPLANILAQQPPPQPVARNAAHSRDVNDSHYATVSDDSDETYAAIEDPNNRPQANVATDIYTSGSETYAQIQPMQSPNSMVVSVEINNAFAPSIVPVAANTSSNVGGTAHQNTSTPSSHTDAHNASFSSQHSTNTVVGSVRASLEIITTTPIPPPVDSLRAQMHSRQASASSNNSTSLCTLGSPKPEKRQANSPLPPTPKSNVSSTSQLQALSSTSNLTSGRNSVISVIECAGELNEETLAELAQEGSPQRRNKSLSPSKDIEGMYAKVMKKNKFSRNSPSSQNSSPVMQRKYAPDDNASALGISPLDSMAADLLENHSIINSTSERSRLRSNSYGASKDHGYETIPADTMRTNSSQGVIENRKSDCYTHILQKERQRENVHTSSVPPINVYNIQLNNSDKHYETIAQPPNASSNDPGYETLLKPKTNRPQLQDDNEKKSSDYDPNYEVLKGPSGTATNSAGASDDGYAKVLEKKHLVVDEDTIDGYSKVKGEDGDDMRNLAAAGYSTIADVKRPDANHNYASIIETKREAAGGDHDHHQHLETDSDHYARIAEKNEPPLPRTPPSLPLSASNKSMVDELLTPRTTELSITSPTSITSSSMLNTTSSINSTSTNLTTTSTISSRQTPTSSSQYESLTGSETDPNYESVCYLNTSSGGQEENPYERLNTEISDDTQLSSNPLTPEAISTTSSAAQTPSAHAHAHAINASPAEHNRILTATTAIAAAANGSKLNLAQDTTNDILVNDYFQV</sequence>
<feature type="compositionally biased region" description="Low complexity" evidence="1">
    <location>
        <begin position="887"/>
        <end position="925"/>
    </location>
</feature>
<feature type="compositionally biased region" description="Polar residues" evidence="1">
    <location>
        <begin position="214"/>
        <end position="229"/>
    </location>
</feature>
<feature type="region of interest" description="Disordered" evidence="1">
    <location>
        <begin position="74"/>
        <end position="110"/>
    </location>
</feature>
<feature type="compositionally biased region" description="Low complexity" evidence="1">
    <location>
        <begin position="578"/>
        <end position="589"/>
    </location>
</feature>
<feature type="compositionally biased region" description="Polar residues" evidence="1">
    <location>
        <begin position="627"/>
        <end position="638"/>
    </location>
</feature>
<feature type="transmembrane region" description="Helical" evidence="2">
    <location>
        <begin position="14"/>
        <end position="34"/>
    </location>
</feature>
<feature type="compositionally biased region" description="Low complexity" evidence="1">
    <location>
        <begin position="141"/>
        <end position="152"/>
    </location>
</feature>
<evidence type="ECO:0000313" key="4">
    <source>
        <dbReference type="Proteomes" id="UP000095300"/>
    </source>
</evidence>
<accession>A0A1I8NM51</accession>
<evidence type="ECO:0000313" key="3">
    <source>
        <dbReference type="EnsemblMetazoa" id="SCAU000218-PB"/>
    </source>
</evidence>
<dbReference type="Proteomes" id="UP000095300">
    <property type="component" value="Unassembled WGS sequence"/>
</dbReference>
<feature type="region of interest" description="Disordered" evidence="1">
    <location>
        <begin position="627"/>
        <end position="651"/>
    </location>
</feature>
<feature type="region of interest" description="Disordered" evidence="1">
    <location>
        <begin position="451"/>
        <end position="520"/>
    </location>
</feature>
<feature type="region of interest" description="Disordered" evidence="1">
    <location>
        <begin position="311"/>
        <end position="339"/>
    </location>
</feature>
<feature type="compositionally biased region" description="Polar residues" evidence="1">
    <location>
        <begin position="154"/>
        <end position="164"/>
    </location>
</feature>
<feature type="region of interest" description="Disordered" evidence="1">
    <location>
        <begin position="886"/>
        <end position="948"/>
    </location>
</feature>
<evidence type="ECO:0008006" key="5">
    <source>
        <dbReference type="Google" id="ProtNLM"/>
    </source>
</evidence>
<feature type="region of interest" description="Disordered" evidence="1">
    <location>
        <begin position="404"/>
        <end position="436"/>
    </location>
</feature>
<dbReference type="KEGG" id="scac:106088731"/>
<reference evidence="3" key="1">
    <citation type="submission" date="2020-05" db="UniProtKB">
        <authorList>
            <consortium name="EnsemblMetazoa"/>
        </authorList>
    </citation>
    <scope>IDENTIFICATION</scope>
    <source>
        <strain evidence="3">USDA</strain>
    </source>
</reference>
<dbReference type="AlphaFoldDB" id="A0A1I8NM51"/>
<feature type="compositionally biased region" description="Low complexity" evidence="1">
    <location>
        <begin position="506"/>
        <end position="520"/>
    </location>
</feature>
<feature type="compositionally biased region" description="Polar residues" evidence="1">
    <location>
        <begin position="74"/>
        <end position="85"/>
    </location>
</feature>
<keyword evidence="2" id="KW-0472">Membrane</keyword>
<feature type="region of interest" description="Disordered" evidence="1">
    <location>
        <begin position="128"/>
        <end position="172"/>
    </location>
</feature>
<dbReference type="VEuPathDB" id="VectorBase:SCAU000218"/>
<keyword evidence="2" id="KW-1133">Transmembrane helix</keyword>